<dbReference type="Proteomes" id="UP000053558">
    <property type="component" value="Unassembled WGS sequence"/>
</dbReference>
<gene>
    <name evidence="1" type="ORF">CONPUDRAFT_61139</name>
</gene>
<feature type="non-terminal residue" evidence="1">
    <location>
        <position position="1"/>
    </location>
</feature>
<dbReference type="EMBL" id="JH711582">
    <property type="protein sequence ID" value="EIW78257.1"/>
    <property type="molecule type" value="Genomic_DNA"/>
</dbReference>
<evidence type="ECO:0000313" key="1">
    <source>
        <dbReference type="EMBL" id="EIW78257.1"/>
    </source>
</evidence>
<dbReference type="RefSeq" id="XP_007771143.1">
    <property type="nucleotide sequence ID" value="XM_007772953.1"/>
</dbReference>
<organism evidence="1 2">
    <name type="scientific">Coniophora puteana (strain RWD-64-598)</name>
    <name type="common">Brown rot fungus</name>
    <dbReference type="NCBI Taxonomy" id="741705"/>
    <lineage>
        <taxon>Eukaryota</taxon>
        <taxon>Fungi</taxon>
        <taxon>Dikarya</taxon>
        <taxon>Basidiomycota</taxon>
        <taxon>Agaricomycotina</taxon>
        <taxon>Agaricomycetes</taxon>
        <taxon>Agaricomycetidae</taxon>
        <taxon>Boletales</taxon>
        <taxon>Coniophorineae</taxon>
        <taxon>Coniophoraceae</taxon>
        <taxon>Coniophora</taxon>
    </lineage>
</organism>
<keyword evidence="2" id="KW-1185">Reference proteome</keyword>
<sequence length="49" mass="5634">ISKYIAALDDRPMARKLEALLGSFNRQLHLDQVSSLKETQITQYFVSHT</sequence>
<evidence type="ECO:0000313" key="2">
    <source>
        <dbReference type="Proteomes" id="UP000053558"/>
    </source>
</evidence>
<dbReference type="AlphaFoldDB" id="A0A5M3MGR9"/>
<dbReference type="GeneID" id="19208131"/>
<accession>A0A5M3MGR9</accession>
<reference evidence="2" key="1">
    <citation type="journal article" date="2012" name="Science">
        <title>The Paleozoic origin of enzymatic lignin decomposition reconstructed from 31 fungal genomes.</title>
        <authorList>
            <person name="Floudas D."/>
            <person name="Binder M."/>
            <person name="Riley R."/>
            <person name="Barry K."/>
            <person name="Blanchette R.A."/>
            <person name="Henrissat B."/>
            <person name="Martinez A.T."/>
            <person name="Otillar R."/>
            <person name="Spatafora J.W."/>
            <person name="Yadav J.S."/>
            <person name="Aerts A."/>
            <person name="Benoit I."/>
            <person name="Boyd A."/>
            <person name="Carlson A."/>
            <person name="Copeland A."/>
            <person name="Coutinho P.M."/>
            <person name="de Vries R.P."/>
            <person name="Ferreira P."/>
            <person name="Findley K."/>
            <person name="Foster B."/>
            <person name="Gaskell J."/>
            <person name="Glotzer D."/>
            <person name="Gorecki P."/>
            <person name="Heitman J."/>
            <person name="Hesse C."/>
            <person name="Hori C."/>
            <person name="Igarashi K."/>
            <person name="Jurgens J.A."/>
            <person name="Kallen N."/>
            <person name="Kersten P."/>
            <person name="Kohler A."/>
            <person name="Kuees U."/>
            <person name="Kumar T.K.A."/>
            <person name="Kuo A."/>
            <person name="LaButti K."/>
            <person name="Larrondo L.F."/>
            <person name="Lindquist E."/>
            <person name="Ling A."/>
            <person name="Lombard V."/>
            <person name="Lucas S."/>
            <person name="Lundell T."/>
            <person name="Martin R."/>
            <person name="McLaughlin D.J."/>
            <person name="Morgenstern I."/>
            <person name="Morin E."/>
            <person name="Murat C."/>
            <person name="Nagy L.G."/>
            <person name="Nolan M."/>
            <person name="Ohm R.A."/>
            <person name="Patyshakuliyeva A."/>
            <person name="Rokas A."/>
            <person name="Ruiz-Duenas F.J."/>
            <person name="Sabat G."/>
            <person name="Salamov A."/>
            <person name="Samejima M."/>
            <person name="Schmutz J."/>
            <person name="Slot J.C."/>
            <person name="St John F."/>
            <person name="Stenlid J."/>
            <person name="Sun H."/>
            <person name="Sun S."/>
            <person name="Syed K."/>
            <person name="Tsang A."/>
            <person name="Wiebenga A."/>
            <person name="Young D."/>
            <person name="Pisabarro A."/>
            <person name="Eastwood D.C."/>
            <person name="Martin F."/>
            <person name="Cullen D."/>
            <person name="Grigoriev I.V."/>
            <person name="Hibbett D.S."/>
        </authorList>
    </citation>
    <scope>NUCLEOTIDE SEQUENCE [LARGE SCALE GENOMIC DNA]</scope>
    <source>
        <strain evidence="2">RWD-64-598 SS2</strain>
    </source>
</reference>
<protein>
    <submittedName>
        <fullName evidence="1">Uncharacterized protein</fullName>
    </submittedName>
</protein>
<dbReference type="OrthoDB" id="162969at2759"/>
<name>A0A5M3MGR9_CONPW</name>
<comment type="caution">
    <text evidence="1">The sequence shown here is derived from an EMBL/GenBank/DDBJ whole genome shotgun (WGS) entry which is preliminary data.</text>
</comment>
<proteinExistence type="predicted"/>
<dbReference type="KEGG" id="cput:CONPUDRAFT_61139"/>